<organism evidence="1 2">
    <name type="scientific">Leptonema illini</name>
    <dbReference type="NCBI Taxonomy" id="183"/>
    <lineage>
        <taxon>Bacteria</taxon>
        <taxon>Pseudomonadati</taxon>
        <taxon>Spirochaetota</taxon>
        <taxon>Spirochaetia</taxon>
        <taxon>Leptospirales</taxon>
        <taxon>Leptospiraceae</taxon>
        <taxon>Leptonema</taxon>
    </lineage>
</organism>
<name>A0A833H3J4_9LEPT</name>
<dbReference type="EMBL" id="WBUI01000003">
    <property type="protein sequence ID" value="KAB2934288.1"/>
    <property type="molecule type" value="Genomic_DNA"/>
</dbReference>
<evidence type="ECO:0000313" key="1">
    <source>
        <dbReference type="EMBL" id="KAB2934288.1"/>
    </source>
</evidence>
<protein>
    <submittedName>
        <fullName evidence="1">Uncharacterized protein</fullName>
    </submittedName>
</protein>
<evidence type="ECO:0000313" key="2">
    <source>
        <dbReference type="Proteomes" id="UP000460298"/>
    </source>
</evidence>
<sequence>MQWVSELPSNIDRSGELPVLLSSIPDEIDRPSFLFRDDAGTLSLLCGKMQLPAAIINADEFGQAAAWRLILSLYKTSLVDAARWWRSYHSGRSPGGIMQAFGLAEHHRSLADWKEMSELEASAAELNRRYDLPLNTLRLWNRLGDDEQKGWLHIFELRQVKKNLIREIVMDYYDLDAEARRHCLEECTAFAEGWQARSSVFPSQELRDLVHRRRYPQYASMRQELFALKKDLNTPKNIAVELPADLESGYVQLRVELRRPDDVKALSAFLSDEKRQALLEQIIERI</sequence>
<dbReference type="Proteomes" id="UP000460298">
    <property type="component" value="Unassembled WGS sequence"/>
</dbReference>
<dbReference type="AlphaFoldDB" id="A0A833H3J4"/>
<reference evidence="1 2" key="1">
    <citation type="submission" date="2019-10" db="EMBL/GenBank/DDBJ databases">
        <title>Extracellular Electron Transfer in a Candidatus Methanoperedens spp. Enrichment Culture.</title>
        <authorList>
            <person name="Berger S."/>
            <person name="Rangel Shaw D."/>
            <person name="Berben T."/>
            <person name="In 'T Zandt M."/>
            <person name="Frank J."/>
            <person name="Reimann J."/>
            <person name="Jetten M.S.M."/>
            <person name="Welte C.U."/>
        </authorList>
    </citation>
    <scope>NUCLEOTIDE SEQUENCE [LARGE SCALE GENOMIC DNA]</scope>
    <source>
        <strain evidence="1">SB12</strain>
    </source>
</reference>
<comment type="caution">
    <text evidence="1">The sequence shown here is derived from an EMBL/GenBank/DDBJ whole genome shotgun (WGS) entry which is preliminary data.</text>
</comment>
<accession>A0A833H3J4</accession>
<proteinExistence type="predicted"/>
<gene>
    <name evidence="1" type="ORF">F9K24_04475</name>
</gene>